<dbReference type="EMBL" id="MSCH01000003">
    <property type="protein sequence ID" value="PQJ52764.1"/>
    <property type="molecule type" value="Genomic_DNA"/>
</dbReference>
<evidence type="ECO:0000313" key="1">
    <source>
        <dbReference type="EMBL" id="PQJ52764.1"/>
    </source>
</evidence>
<dbReference type="AlphaFoldDB" id="A0A2S7URZ5"/>
<dbReference type="RefSeq" id="WP_105051232.1">
    <property type="nucleotide sequence ID" value="NZ_BMYG01000004.1"/>
</dbReference>
<sequence>MPQYIVNKNPDNKGLHEVHALNSCVSHNYPNTSNQVDLGFHINCYLAIAYAKVLYPSSKFDGCFYCANDCHTG</sequence>
<reference evidence="1 2" key="1">
    <citation type="submission" date="2016-12" db="EMBL/GenBank/DDBJ databases">
        <title>Diversity of luminous bacteria.</title>
        <authorList>
            <person name="Yoshizawa S."/>
            <person name="Kogure K."/>
        </authorList>
    </citation>
    <scope>NUCLEOTIDE SEQUENCE [LARGE SCALE GENOMIC DNA]</scope>
    <source>
        <strain evidence="1 2">SA4-48</strain>
    </source>
</reference>
<protein>
    <submittedName>
        <fullName evidence="1">Uncharacterized protein</fullName>
    </submittedName>
</protein>
<name>A0A2S7URZ5_9GAMM</name>
<evidence type="ECO:0000313" key="2">
    <source>
        <dbReference type="Proteomes" id="UP000239007"/>
    </source>
</evidence>
<dbReference type="Proteomes" id="UP000239007">
    <property type="component" value="Unassembled WGS sequence"/>
</dbReference>
<gene>
    <name evidence="1" type="ORF">BTO11_03230</name>
</gene>
<comment type="caution">
    <text evidence="1">The sequence shown here is derived from an EMBL/GenBank/DDBJ whole genome shotgun (WGS) entry which is preliminary data.</text>
</comment>
<organism evidence="1 2">
    <name type="scientific">Psychrosphaera saromensis</name>
    <dbReference type="NCBI Taxonomy" id="716813"/>
    <lineage>
        <taxon>Bacteria</taxon>
        <taxon>Pseudomonadati</taxon>
        <taxon>Pseudomonadota</taxon>
        <taxon>Gammaproteobacteria</taxon>
        <taxon>Alteromonadales</taxon>
        <taxon>Pseudoalteromonadaceae</taxon>
        <taxon>Psychrosphaera</taxon>
    </lineage>
</organism>
<keyword evidence="2" id="KW-1185">Reference proteome</keyword>
<dbReference type="OrthoDB" id="47198at2"/>
<proteinExistence type="predicted"/>
<accession>A0A2S7URZ5</accession>